<gene>
    <name evidence="2" type="ORF">RI129_006713</name>
</gene>
<evidence type="ECO:0000313" key="2">
    <source>
        <dbReference type="EMBL" id="KAK5645413.1"/>
    </source>
</evidence>
<comment type="caution">
    <text evidence="2">The sequence shown here is derived from an EMBL/GenBank/DDBJ whole genome shotgun (WGS) entry which is preliminary data.</text>
</comment>
<proteinExistence type="predicted"/>
<dbReference type="EMBL" id="JAVRBK010000004">
    <property type="protein sequence ID" value="KAK5645413.1"/>
    <property type="molecule type" value="Genomic_DNA"/>
</dbReference>
<feature type="transmembrane region" description="Helical" evidence="1">
    <location>
        <begin position="160"/>
        <end position="188"/>
    </location>
</feature>
<organism evidence="2 3">
    <name type="scientific">Pyrocoelia pectoralis</name>
    <dbReference type="NCBI Taxonomy" id="417401"/>
    <lineage>
        <taxon>Eukaryota</taxon>
        <taxon>Metazoa</taxon>
        <taxon>Ecdysozoa</taxon>
        <taxon>Arthropoda</taxon>
        <taxon>Hexapoda</taxon>
        <taxon>Insecta</taxon>
        <taxon>Pterygota</taxon>
        <taxon>Neoptera</taxon>
        <taxon>Endopterygota</taxon>
        <taxon>Coleoptera</taxon>
        <taxon>Polyphaga</taxon>
        <taxon>Elateriformia</taxon>
        <taxon>Elateroidea</taxon>
        <taxon>Lampyridae</taxon>
        <taxon>Lampyrinae</taxon>
        <taxon>Pyrocoelia</taxon>
    </lineage>
</organism>
<keyword evidence="1" id="KW-0472">Membrane</keyword>
<keyword evidence="1" id="KW-1133">Transmembrane helix</keyword>
<accession>A0AAN7ZP55</accession>
<protein>
    <submittedName>
        <fullName evidence="2">Uncharacterized protein</fullName>
    </submittedName>
</protein>
<feature type="transmembrane region" description="Helical" evidence="1">
    <location>
        <begin position="77"/>
        <end position="104"/>
    </location>
</feature>
<keyword evidence="3" id="KW-1185">Reference proteome</keyword>
<keyword evidence="1" id="KW-0812">Transmembrane</keyword>
<feature type="transmembrane region" description="Helical" evidence="1">
    <location>
        <begin position="124"/>
        <end position="148"/>
    </location>
</feature>
<name>A0AAN7ZP55_9COLE</name>
<reference evidence="2 3" key="1">
    <citation type="journal article" date="2024" name="Insects">
        <title>An Improved Chromosome-Level Genome Assembly of the Firefly Pyrocoelia pectoralis.</title>
        <authorList>
            <person name="Fu X."/>
            <person name="Meyer-Rochow V.B."/>
            <person name="Ballantyne L."/>
            <person name="Zhu X."/>
        </authorList>
    </citation>
    <scope>NUCLEOTIDE SEQUENCE [LARGE SCALE GENOMIC DNA]</scope>
    <source>
        <strain evidence="2">XCY_ONT2</strain>
    </source>
</reference>
<sequence length="251" mass="29287">MVFVNNNLCCCEYFDINQQRNHLLACCCNCEDLDESVDKLLMGQTVSPNLRQNFLQTLEDRLRIPWYGGARKVRPQLLLAVIIIPGCLLIATLNIYWTCISFIFTSFLLCYIHYYCESLSGTNFFVDCTIVIQITIFIIFEFNVVPFLELLIHENHNQTLYFLSMLFAIFAFTYSANLTLTTICHPFQLYKTILLPDDCSDVYQQFEYALSFVNAIFSLYVSIVLLVKLVYEVVRVQLNKRRERYAIINVT</sequence>
<evidence type="ECO:0000256" key="1">
    <source>
        <dbReference type="SAM" id="Phobius"/>
    </source>
</evidence>
<dbReference type="AlphaFoldDB" id="A0AAN7ZP55"/>
<evidence type="ECO:0000313" key="3">
    <source>
        <dbReference type="Proteomes" id="UP001329430"/>
    </source>
</evidence>
<feature type="transmembrane region" description="Helical" evidence="1">
    <location>
        <begin position="208"/>
        <end position="231"/>
    </location>
</feature>
<dbReference type="Proteomes" id="UP001329430">
    <property type="component" value="Chromosome 4"/>
</dbReference>